<organism evidence="11 12">
    <name type="scientific">Sellimonas catena</name>
    <dbReference type="NCBI Taxonomy" id="2994035"/>
    <lineage>
        <taxon>Bacteria</taxon>
        <taxon>Bacillati</taxon>
        <taxon>Bacillota</taxon>
        <taxon>Clostridia</taxon>
        <taxon>Lachnospirales</taxon>
        <taxon>Lachnospiraceae</taxon>
        <taxon>Sellimonas</taxon>
    </lineage>
</organism>
<dbReference type="EMBL" id="BSCH01000014">
    <property type="protein sequence ID" value="GLG90823.1"/>
    <property type="molecule type" value="Genomic_DNA"/>
</dbReference>
<evidence type="ECO:0000313" key="12">
    <source>
        <dbReference type="Proteomes" id="UP001145094"/>
    </source>
</evidence>
<reference evidence="11" key="1">
    <citation type="submission" date="2022-11" db="EMBL/GenBank/DDBJ databases">
        <title>Draft genome sequence of Sellimonas catena strain 18CBH55.</title>
        <authorList>
            <person name="Atsushi H."/>
            <person name="Moriya O."/>
            <person name="Mitsuo S."/>
        </authorList>
    </citation>
    <scope>NUCLEOTIDE SEQUENCE</scope>
    <source>
        <strain evidence="11">18CBH55</strain>
    </source>
</reference>
<comment type="similarity">
    <text evidence="2">Belongs to the multi antimicrobial extrusion (MATE) (TC 2.A.66.1) family. MepA subfamily.</text>
</comment>
<keyword evidence="7 10" id="KW-1133">Transmembrane helix</keyword>
<keyword evidence="4" id="KW-0813">Transport</keyword>
<evidence type="ECO:0000256" key="5">
    <source>
        <dbReference type="ARBA" id="ARBA00022475"/>
    </source>
</evidence>
<dbReference type="PIRSF" id="PIRSF006603">
    <property type="entry name" value="DinF"/>
    <property type="match status" value="1"/>
</dbReference>
<proteinExistence type="inferred from homology"/>
<dbReference type="InterPro" id="IPR051327">
    <property type="entry name" value="MATE_MepA_subfamily"/>
</dbReference>
<evidence type="ECO:0000256" key="4">
    <source>
        <dbReference type="ARBA" id="ARBA00022448"/>
    </source>
</evidence>
<dbReference type="PANTHER" id="PTHR43823:SF3">
    <property type="entry name" value="MULTIDRUG EXPORT PROTEIN MEPA"/>
    <property type="match status" value="1"/>
</dbReference>
<dbReference type="NCBIfam" id="TIGR00797">
    <property type="entry name" value="matE"/>
    <property type="match status" value="1"/>
</dbReference>
<keyword evidence="9" id="KW-0046">Antibiotic resistance</keyword>
<reference evidence="11" key="2">
    <citation type="submission" date="2022-11" db="EMBL/GenBank/DDBJ databases">
        <title>Draft genome sequence of Sellimonas catena strain 18CBH55.</title>
        <authorList>
            <person name="Hisatomi A."/>
            <person name="Ohkuma M."/>
            <person name="Sakamoto M."/>
        </authorList>
    </citation>
    <scope>NUCLEOTIDE SEQUENCE</scope>
    <source>
        <strain evidence="11">18CBH55</strain>
    </source>
</reference>
<feature type="transmembrane region" description="Helical" evidence="10">
    <location>
        <begin position="99"/>
        <end position="120"/>
    </location>
</feature>
<feature type="transmembrane region" description="Helical" evidence="10">
    <location>
        <begin position="189"/>
        <end position="216"/>
    </location>
</feature>
<evidence type="ECO:0000256" key="2">
    <source>
        <dbReference type="ARBA" id="ARBA00008417"/>
    </source>
</evidence>
<evidence type="ECO:0000313" key="11">
    <source>
        <dbReference type="EMBL" id="GLG90823.1"/>
    </source>
</evidence>
<feature type="transmembrane region" description="Helical" evidence="10">
    <location>
        <begin position="237"/>
        <end position="262"/>
    </location>
</feature>
<evidence type="ECO:0000256" key="7">
    <source>
        <dbReference type="ARBA" id="ARBA00022989"/>
    </source>
</evidence>
<reference evidence="11" key="3">
    <citation type="journal article" date="2023" name="Int. J. Syst. Evol. Microbiol.">
        <title>Sellimonas catena sp. nov., isolated from human faeces.</title>
        <authorList>
            <person name="Hisatomi A."/>
            <person name="Ohkuma M."/>
            <person name="Sakamoto M."/>
        </authorList>
    </citation>
    <scope>NUCLEOTIDE SEQUENCE</scope>
    <source>
        <strain evidence="11">18CBH55</strain>
    </source>
</reference>
<comment type="caution">
    <text evidence="11">The sequence shown here is derived from an EMBL/GenBank/DDBJ whole genome shotgun (WGS) entry which is preliminary data.</text>
</comment>
<feature type="transmembrane region" description="Helical" evidence="10">
    <location>
        <begin position="420"/>
        <end position="441"/>
    </location>
</feature>
<dbReference type="GO" id="GO:0042910">
    <property type="term" value="F:xenobiotic transmembrane transporter activity"/>
    <property type="evidence" value="ECO:0007669"/>
    <property type="project" value="InterPro"/>
</dbReference>
<comment type="subcellular location">
    <subcellularLocation>
        <location evidence="1">Cell membrane</location>
        <topology evidence="1">Multi-pass membrane protein</topology>
    </subcellularLocation>
</comment>
<sequence length="462" mass="49689">MNDQSKKMELLGNAPIPKALLAMGIPTMIGMLINALYNLVDAYFVGGLGESQMAAISVVYPLGQVVVGLGLLFGNGAASYISRLLGQKNRDQANRVASTALYSSLFIGAIIIALSIIFLKPILRLLGATESILPYATTYASIYIVSCIFNVFNVTMNNIVTSEGAAKTTMCALLLGAVLNIGLDPLFIYTFHLGVAGAAIATAISQIISTLVYLFYIFKKKSVFQFKIKDCTFSKEVLSEIFKIGIPTLVFQLLTSISISLINNAAGNYSDAAIAGMGVVTRLISMGSLTIFGFIKGFQPIAGYSYGAKKFDRLRSAIKTSILWSTIFCVVVGLLLTLFSPTIVSQFTTGNTEMINIGASSLRINGITFMLFGFYTVYSSLFLALGKGKEGFILGACRQGICFIPVILILPIAWGLNGILYAQPIADVLSALITIFMAIPLHKKLFVEELKIKETSSTPCVK</sequence>
<dbReference type="GO" id="GO:0005886">
    <property type="term" value="C:plasma membrane"/>
    <property type="evidence" value="ECO:0007669"/>
    <property type="project" value="UniProtKB-SubCell"/>
</dbReference>
<feature type="transmembrane region" description="Helical" evidence="10">
    <location>
        <begin position="322"/>
        <end position="344"/>
    </location>
</feature>
<dbReference type="Proteomes" id="UP001145094">
    <property type="component" value="Unassembled WGS sequence"/>
</dbReference>
<evidence type="ECO:0000256" key="9">
    <source>
        <dbReference type="ARBA" id="ARBA00023251"/>
    </source>
</evidence>
<keyword evidence="5" id="KW-1003">Cell membrane</keyword>
<evidence type="ECO:0000256" key="6">
    <source>
        <dbReference type="ARBA" id="ARBA00022692"/>
    </source>
</evidence>
<protein>
    <recommendedName>
        <fullName evidence="3">Multidrug export protein MepA</fullName>
    </recommendedName>
</protein>
<evidence type="ECO:0000256" key="10">
    <source>
        <dbReference type="SAM" id="Phobius"/>
    </source>
</evidence>
<feature type="transmembrane region" description="Helical" evidence="10">
    <location>
        <begin position="52"/>
        <end position="78"/>
    </location>
</feature>
<dbReference type="CDD" id="cd13143">
    <property type="entry name" value="MATE_MepA_like"/>
    <property type="match status" value="1"/>
</dbReference>
<dbReference type="AlphaFoldDB" id="A0A9W6CJ13"/>
<feature type="transmembrane region" description="Helical" evidence="10">
    <location>
        <begin position="20"/>
        <end position="40"/>
    </location>
</feature>
<dbReference type="InterPro" id="IPR048279">
    <property type="entry name" value="MdtK-like"/>
</dbReference>
<dbReference type="InterPro" id="IPR045070">
    <property type="entry name" value="MATE_MepA-like"/>
</dbReference>
<dbReference type="GO" id="GO:0015297">
    <property type="term" value="F:antiporter activity"/>
    <property type="evidence" value="ECO:0007669"/>
    <property type="project" value="InterPro"/>
</dbReference>
<feature type="transmembrane region" description="Helical" evidence="10">
    <location>
        <begin position="274"/>
        <end position="295"/>
    </location>
</feature>
<dbReference type="InterPro" id="IPR002528">
    <property type="entry name" value="MATE_fam"/>
</dbReference>
<gene>
    <name evidence="11" type="ORF">Selli2_22500</name>
</gene>
<evidence type="ECO:0000256" key="8">
    <source>
        <dbReference type="ARBA" id="ARBA00023136"/>
    </source>
</evidence>
<dbReference type="RefSeq" id="WP_281845502.1">
    <property type="nucleotide sequence ID" value="NZ_BSCH01000014.1"/>
</dbReference>
<name>A0A9W6CJ13_9FIRM</name>
<feature type="transmembrane region" description="Helical" evidence="10">
    <location>
        <begin position="132"/>
        <end position="152"/>
    </location>
</feature>
<dbReference type="PANTHER" id="PTHR43823">
    <property type="entry name" value="SPORULATION PROTEIN YKVU"/>
    <property type="match status" value="1"/>
</dbReference>
<feature type="transmembrane region" description="Helical" evidence="10">
    <location>
        <begin position="392"/>
        <end position="414"/>
    </location>
</feature>
<keyword evidence="6 10" id="KW-0812">Transmembrane</keyword>
<feature type="transmembrane region" description="Helical" evidence="10">
    <location>
        <begin position="164"/>
        <end position="183"/>
    </location>
</feature>
<accession>A0A9W6CJ13</accession>
<evidence type="ECO:0000256" key="1">
    <source>
        <dbReference type="ARBA" id="ARBA00004651"/>
    </source>
</evidence>
<dbReference type="GO" id="GO:0046677">
    <property type="term" value="P:response to antibiotic"/>
    <property type="evidence" value="ECO:0007669"/>
    <property type="project" value="UniProtKB-KW"/>
</dbReference>
<evidence type="ECO:0000256" key="3">
    <source>
        <dbReference type="ARBA" id="ARBA00022106"/>
    </source>
</evidence>
<keyword evidence="8 10" id="KW-0472">Membrane</keyword>
<dbReference type="Pfam" id="PF01554">
    <property type="entry name" value="MatE"/>
    <property type="match status" value="2"/>
</dbReference>
<feature type="transmembrane region" description="Helical" evidence="10">
    <location>
        <begin position="364"/>
        <end position="385"/>
    </location>
</feature>